<organism evidence="1">
    <name type="scientific">viral metagenome</name>
    <dbReference type="NCBI Taxonomy" id="1070528"/>
    <lineage>
        <taxon>unclassified sequences</taxon>
        <taxon>metagenomes</taxon>
        <taxon>organismal metagenomes</taxon>
    </lineage>
</organism>
<evidence type="ECO:0000313" key="1">
    <source>
        <dbReference type="EMBL" id="QHT31036.1"/>
    </source>
</evidence>
<name>A0A6C0EPC1_9ZZZZ</name>
<reference evidence="1" key="1">
    <citation type="journal article" date="2020" name="Nature">
        <title>Giant virus diversity and host interactions through global metagenomics.</title>
        <authorList>
            <person name="Schulz F."/>
            <person name="Roux S."/>
            <person name="Paez-Espino D."/>
            <person name="Jungbluth S."/>
            <person name="Walsh D.A."/>
            <person name="Denef V.J."/>
            <person name="McMahon K.D."/>
            <person name="Konstantinidis K.T."/>
            <person name="Eloe-Fadrosh E.A."/>
            <person name="Kyrpides N.C."/>
            <person name="Woyke T."/>
        </authorList>
    </citation>
    <scope>NUCLEOTIDE SEQUENCE</scope>
    <source>
        <strain evidence="1">GVMAG-M-3300009155-2</strain>
    </source>
</reference>
<sequence>MEKEKEIFIFEKECFKFVRIDKNKYKLSFSMENKNIILSNILDFNLIKLIYDLNGDIYEKVNIEQINKNEAVCTLLIKNFFEDLGFSQKYSHLHIEKLCEKDKVIFKSKTIHSEKPTSIPEDAELLYIKDMINICDIITPYKIDFAFYINFDSEMVIPNFSEKLVGVILNKIFKRVKQFIENIRL</sequence>
<accession>A0A6C0EPC1</accession>
<evidence type="ECO:0008006" key="2">
    <source>
        <dbReference type="Google" id="ProtNLM"/>
    </source>
</evidence>
<dbReference type="AlphaFoldDB" id="A0A6C0EPC1"/>
<protein>
    <recommendedName>
        <fullName evidence="2">START domain-containing protein</fullName>
    </recommendedName>
</protein>
<dbReference type="EMBL" id="MN738915">
    <property type="protein sequence ID" value="QHT31036.1"/>
    <property type="molecule type" value="Genomic_DNA"/>
</dbReference>
<proteinExistence type="predicted"/>